<dbReference type="EMBL" id="FXAW01000001">
    <property type="protein sequence ID" value="SMG14133.1"/>
    <property type="molecule type" value="Genomic_DNA"/>
</dbReference>
<evidence type="ECO:0000256" key="1">
    <source>
        <dbReference type="ARBA" id="ARBA00004141"/>
    </source>
</evidence>
<dbReference type="Pfam" id="PF01545">
    <property type="entry name" value="Cation_efflux"/>
    <property type="match status" value="1"/>
</dbReference>
<dbReference type="GO" id="GO:0008324">
    <property type="term" value="F:monoatomic cation transmembrane transporter activity"/>
    <property type="evidence" value="ECO:0007669"/>
    <property type="project" value="InterPro"/>
</dbReference>
<feature type="transmembrane region" description="Helical" evidence="5">
    <location>
        <begin position="52"/>
        <end position="73"/>
    </location>
</feature>
<evidence type="ECO:0000313" key="7">
    <source>
        <dbReference type="EMBL" id="SMG14133.1"/>
    </source>
</evidence>
<organism evidence="7 8">
    <name type="scientific">Marivirga sericea</name>
    <dbReference type="NCBI Taxonomy" id="1028"/>
    <lineage>
        <taxon>Bacteria</taxon>
        <taxon>Pseudomonadati</taxon>
        <taxon>Bacteroidota</taxon>
        <taxon>Cytophagia</taxon>
        <taxon>Cytophagales</taxon>
        <taxon>Marivirgaceae</taxon>
        <taxon>Marivirga</taxon>
    </lineage>
</organism>
<evidence type="ECO:0000256" key="4">
    <source>
        <dbReference type="ARBA" id="ARBA00023136"/>
    </source>
</evidence>
<evidence type="ECO:0000256" key="3">
    <source>
        <dbReference type="ARBA" id="ARBA00022989"/>
    </source>
</evidence>
<feature type="transmembrane region" description="Helical" evidence="5">
    <location>
        <begin position="178"/>
        <end position="196"/>
    </location>
</feature>
<dbReference type="InterPro" id="IPR058533">
    <property type="entry name" value="Cation_efflux_TM"/>
</dbReference>
<proteinExistence type="predicted"/>
<dbReference type="InterPro" id="IPR027469">
    <property type="entry name" value="Cation_efflux_TMD_sf"/>
</dbReference>
<feature type="transmembrane region" description="Helical" evidence="5">
    <location>
        <begin position="155"/>
        <end position="172"/>
    </location>
</feature>
<dbReference type="RefSeq" id="WP_085515637.1">
    <property type="nucleotide sequence ID" value="NZ_FXAW01000001.1"/>
</dbReference>
<keyword evidence="2 5" id="KW-0812">Transmembrane</keyword>
<dbReference type="Proteomes" id="UP000193804">
    <property type="component" value="Unassembled WGS sequence"/>
</dbReference>
<keyword evidence="4 5" id="KW-0472">Membrane</keyword>
<dbReference type="OrthoDB" id="9799649at2"/>
<accession>A0A1X7IIG2</accession>
<feature type="transmembrane region" description="Helical" evidence="5">
    <location>
        <begin position="85"/>
        <end position="106"/>
    </location>
</feature>
<reference evidence="8" key="1">
    <citation type="submission" date="2017-04" db="EMBL/GenBank/DDBJ databases">
        <authorList>
            <person name="Varghese N."/>
            <person name="Submissions S."/>
        </authorList>
    </citation>
    <scope>NUCLEOTIDE SEQUENCE [LARGE SCALE GENOMIC DNA]</scope>
    <source>
        <strain evidence="8">DSM 4125</strain>
    </source>
</reference>
<gene>
    <name evidence="7" type="ORF">SAMN05661096_00648</name>
</gene>
<feature type="transmembrane region" description="Helical" evidence="5">
    <location>
        <begin position="28"/>
        <end position="46"/>
    </location>
</feature>
<evidence type="ECO:0000256" key="5">
    <source>
        <dbReference type="SAM" id="Phobius"/>
    </source>
</evidence>
<dbReference type="SUPFAM" id="SSF161111">
    <property type="entry name" value="Cation efflux protein transmembrane domain-like"/>
    <property type="match status" value="1"/>
</dbReference>
<comment type="subcellular location">
    <subcellularLocation>
        <location evidence="1">Membrane</location>
        <topology evidence="1">Multi-pass membrane protein</topology>
    </subcellularLocation>
</comment>
<protein>
    <submittedName>
        <fullName evidence="7">Cation efflux family protein</fullName>
    </submittedName>
</protein>
<sequence>MSGNNKNEEAEIQLDAANKADRKILKQVLGINMFQVALAGIVGFIANSTGLLGAALDNLADSAVYLVSIYAVGKGVVAQSRAANLSGVLLIGLGLLLLGEVIRRFVTEAEPIGWAMIITAIVNAASNLLALRLLKSQGERGVHMKASMVFTSNDMLVNLGIVLSGIAVMLLNSPLPDLIISLITVGIVLKGGWEILKAARIARSNGATASENNNQKKKHRE</sequence>
<evidence type="ECO:0000259" key="6">
    <source>
        <dbReference type="Pfam" id="PF01545"/>
    </source>
</evidence>
<feature type="transmembrane region" description="Helical" evidence="5">
    <location>
        <begin position="112"/>
        <end position="134"/>
    </location>
</feature>
<keyword evidence="3 5" id="KW-1133">Transmembrane helix</keyword>
<feature type="domain" description="Cation efflux protein transmembrane" evidence="6">
    <location>
        <begin position="29"/>
        <end position="198"/>
    </location>
</feature>
<evidence type="ECO:0000256" key="2">
    <source>
        <dbReference type="ARBA" id="ARBA00022692"/>
    </source>
</evidence>
<evidence type="ECO:0000313" key="8">
    <source>
        <dbReference type="Proteomes" id="UP000193804"/>
    </source>
</evidence>
<keyword evidence="8" id="KW-1185">Reference proteome</keyword>
<dbReference type="Gene3D" id="1.20.1510.10">
    <property type="entry name" value="Cation efflux protein transmembrane domain"/>
    <property type="match status" value="1"/>
</dbReference>
<dbReference type="AlphaFoldDB" id="A0A1X7IIG2"/>
<dbReference type="GO" id="GO:0016020">
    <property type="term" value="C:membrane"/>
    <property type="evidence" value="ECO:0007669"/>
    <property type="project" value="UniProtKB-SubCell"/>
</dbReference>
<name>A0A1X7IIG2_9BACT</name>
<dbReference type="STRING" id="1028.SAMN05661096_00648"/>